<accession>A0A175S1U0</accession>
<dbReference type="EMBL" id="LDQC01000002">
    <property type="protein sequence ID" value="KTR11723.1"/>
    <property type="molecule type" value="Genomic_DNA"/>
</dbReference>
<name>A0A175S1U0_9MICO</name>
<evidence type="ECO:0000256" key="1">
    <source>
        <dbReference type="SAM" id="MobiDB-lite"/>
    </source>
</evidence>
<sequence>MANDSLPELELAITRAREGITDTVTEIRRRADVPARTRLAIAKTKQRWHRDPTPLVAMGITAAAGVAAIILGARIGRTDAGHLAKPPAQTAFTALLPFGARGGDGPGAAEQSQPGRKGRKARKKAAEEALERDPMHRNRVKQRAGIAAVQRRATKNRKQAAARAKAASKAAAKAAGRS</sequence>
<dbReference type="AlphaFoldDB" id="A0A175S1U0"/>
<dbReference type="STRING" id="33881.NS184_00600"/>
<dbReference type="PATRIC" id="fig|33881.3.peg.818"/>
<proteinExistence type="predicted"/>
<feature type="region of interest" description="Disordered" evidence="1">
    <location>
        <begin position="99"/>
        <end position="178"/>
    </location>
</feature>
<comment type="caution">
    <text evidence="3">The sequence shown here is derived from an EMBL/GenBank/DDBJ whole genome shotgun (WGS) entry which is preliminary data.</text>
</comment>
<organism evidence="3 4">
    <name type="scientific">Curtobacterium luteum</name>
    <dbReference type="NCBI Taxonomy" id="33881"/>
    <lineage>
        <taxon>Bacteria</taxon>
        <taxon>Bacillati</taxon>
        <taxon>Actinomycetota</taxon>
        <taxon>Actinomycetes</taxon>
        <taxon>Micrococcales</taxon>
        <taxon>Microbacteriaceae</taxon>
        <taxon>Curtobacterium</taxon>
    </lineage>
</organism>
<keyword evidence="2" id="KW-0472">Membrane</keyword>
<feature type="compositionally biased region" description="Basic and acidic residues" evidence="1">
    <location>
        <begin position="124"/>
        <end position="136"/>
    </location>
</feature>
<evidence type="ECO:0000313" key="4">
    <source>
        <dbReference type="Proteomes" id="UP000078252"/>
    </source>
</evidence>
<feature type="compositionally biased region" description="Low complexity" evidence="1">
    <location>
        <begin position="161"/>
        <end position="178"/>
    </location>
</feature>
<reference evidence="3 4" key="1">
    <citation type="journal article" date="2016" name="Front. Microbiol.">
        <title>Genomic Resource of Rice Seed Associated Bacteria.</title>
        <authorList>
            <person name="Midha S."/>
            <person name="Bansal K."/>
            <person name="Sharma S."/>
            <person name="Kumar N."/>
            <person name="Patil P.P."/>
            <person name="Chaudhry V."/>
            <person name="Patil P.B."/>
        </authorList>
    </citation>
    <scope>NUCLEOTIDE SEQUENCE [LARGE SCALE GENOMIC DNA]</scope>
    <source>
        <strain evidence="3 4">NS184</strain>
    </source>
</reference>
<dbReference type="OrthoDB" id="5021619at2"/>
<evidence type="ECO:0000256" key="2">
    <source>
        <dbReference type="SAM" id="Phobius"/>
    </source>
</evidence>
<evidence type="ECO:0000313" key="3">
    <source>
        <dbReference type="EMBL" id="KTR11723.1"/>
    </source>
</evidence>
<protein>
    <recommendedName>
        <fullName evidence="5">DUF3618 domain-containing protein</fullName>
    </recommendedName>
</protein>
<keyword evidence="2" id="KW-0812">Transmembrane</keyword>
<evidence type="ECO:0008006" key="5">
    <source>
        <dbReference type="Google" id="ProtNLM"/>
    </source>
</evidence>
<gene>
    <name evidence="3" type="ORF">NS184_00600</name>
</gene>
<dbReference type="Proteomes" id="UP000078252">
    <property type="component" value="Unassembled WGS sequence"/>
</dbReference>
<dbReference type="RefSeq" id="WP_058724201.1">
    <property type="nucleotide sequence ID" value="NZ_LDQC01000002.1"/>
</dbReference>
<keyword evidence="2" id="KW-1133">Transmembrane helix</keyword>
<feature type="transmembrane region" description="Helical" evidence="2">
    <location>
        <begin position="55"/>
        <end position="75"/>
    </location>
</feature>